<name>A0A4U5M104_STECR</name>
<reference evidence="1 2" key="1">
    <citation type="journal article" date="2015" name="Genome Biol.">
        <title>Comparative genomics of Steinernema reveals deeply conserved gene regulatory networks.</title>
        <authorList>
            <person name="Dillman A.R."/>
            <person name="Macchietto M."/>
            <person name="Porter C.F."/>
            <person name="Rogers A."/>
            <person name="Williams B."/>
            <person name="Antoshechkin I."/>
            <person name="Lee M.M."/>
            <person name="Goodwin Z."/>
            <person name="Lu X."/>
            <person name="Lewis E.E."/>
            <person name="Goodrich-Blair H."/>
            <person name="Stock S.P."/>
            <person name="Adams B.J."/>
            <person name="Sternberg P.W."/>
            <person name="Mortazavi A."/>
        </authorList>
    </citation>
    <scope>NUCLEOTIDE SEQUENCE [LARGE SCALE GENOMIC DNA]</scope>
    <source>
        <strain evidence="1 2">ALL</strain>
    </source>
</reference>
<accession>A0A4U5M104</accession>
<dbReference type="AlphaFoldDB" id="A0A4U5M104"/>
<dbReference type="Proteomes" id="UP000298663">
    <property type="component" value="Unassembled WGS sequence"/>
</dbReference>
<keyword evidence="2" id="KW-1185">Reference proteome</keyword>
<evidence type="ECO:0000313" key="1">
    <source>
        <dbReference type="EMBL" id="TKR61963.1"/>
    </source>
</evidence>
<reference evidence="1 2" key="2">
    <citation type="journal article" date="2019" name="G3 (Bethesda)">
        <title>Hybrid Assembly of the Genome of the Entomopathogenic Nematode Steinernema carpocapsae Identifies the X-Chromosome.</title>
        <authorList>
            <person name="Serra L."/>
            <person name="Macchietto M."/>
            <person name="Macias-Munoz A."/>
            <person name="McGill C.J."/>
            <person name="Rodriguez I.M."/>
            <person name="Rodriguez B."/>
            <person name="Murad R."/>
            <person name="Mortazavi A."/>
        </authorList>
    </citation>
    <scope>NUCLEOTIDE SEQUENCE [LARGE SCALE GENOMIC DNA]</scope>
    <source>
        <strain evidence="1 2">ALL</strain>
    </source>
</reference>
<comment type="caution">
    <text evidence="1">The sequence shown here is derived from an EMBL/GenBank/DDBJ whole genome shotgun (WGS) entry which is preliminary data.</text>
</comment>
<gene>
    <name evidence="1" type="ORF">L596_025988</name>
</gene>
<proteinExistence type="predicted"/>
<evidence type="ECO:0000313" key="2">
    <source>
        <dbReference type="Proteomes" id="UP000298663"/>
    </source>
</evidence>
<sequence length="128" mass="14338">MESILASNLGGQDPYYQKFSVFLLSLPRIPLQFQREYRHCQHRLRHTGADFCADVSAELPQVALSAVPKGSLGVFLSLSATPCSSFWLRALKRCRNSRLIATCLFVNFDFTCTGLSGSNNARYRSKLT</sequence>
<protein>
    <submittedName>
        <fullName evidence="1">Uncharacterized protein</fullName>
    </submittedName>
</protein>
<organism evidence="1 2">
    <name type="scientific">Steinernema carpocapsae</name>
    <name type="common">Entomopathogenic nematode</name>
    <dbReference type="NCBI Taxonomy" id="34508"/>
    <lineage>
        <taxon>Eukaryota</taxon>
        <taxon>Metazoa</taxon>
        <taxon>Ecdysozoa</taxon>
        <taxon>Nematoda</taxon>
        <taxon>Chromadorea</taxon>
        <taxon>Rhabditida</taxon>
        <taxon>Tylenchina</taxon>
        <taxon>Panagrolaimomorpha</taxon>
        <taxon>Strongyloidoidea</taxon>
        <taxon>Steinernematidae</taxon>
        <taxon>Steinernema</taxon>
    </lineage>
</organism>
<dbReference type="EMBL" id="AZBU02000010">
    <property type="protein sequence ID" value="TKR61963.1"/>
    <property type="molecule type" value="Genomic_DNA"/>
</dbReference>